<dbReference type="Proteomes" id="UP000076722">
    <property type="component" value="Unassembled WGS sequence"/>
</dbReference>
<dbReference type="PANTHER" id="PTHR15633:SF2">
    <property type="entry name" value="NUCLEOLAR PROTEIN 11"/>
    <property type="match status" value="1"/>
</dbReference>
<feature type="compositionally biased region" description="Basic and acidic residues" evidence="1">
    <location>
        <begin position="493"/>
        <end position="508"/>
    </location>
</feature>
<evidence type="ECO:0000313" key="3">
    <source>
        <dbReference type="Proteomes" id="UP000076722"/>
    </source>
</evidence>
<reference evidence="2 3" key="1">
    <citation type="journal article" date="2016" name="Mol. Biol. Evol.">
        <title>Comparative Genomics of Early-Diverging Mushroom-Forming Fungi Provides Insights into the Origins of Lignocellulose Decay Capabilities.</title>
        <authorList>
            <person name="Nagy L.G."/>
            <person name="Riley R."/>
            <person name="Tritt A."/>
            <person name="Adam C."/>
            <person name="Daum C."/>
            <person name="Floudas D."/>
            <person name="Sun H."/>
            <person name="Yadav J.S."/>
            <person name="Pangilinan J."/>
            <person name="Larsson K.H."/>
            <person name="Matsuura K."/>
            <person name="Barry K."/>
            <person name="Labutti K."/>
            <person name="Kuo R."/>
            <person name="Ohm R.A."/>
            <person name="Bhattacharya S.S."/>
            <person name="Shirouzu T."/>
            <person name="Yoshinaga Y."/>
            <person name="Martin F.M."/>
            <person name="Grigoriev I.V."/>
            <person name="Hibbett D.S."/>
        </authorList>
    </citation>
    <scope>NUCLEOTIDE SEQUENCE [LARGE SCALE GENOMIC DNA]</scope>
    <source>
        <strain evidence="2 3">HHB9708</strain>
    </source>
</reference>
<feature type="region of interest" description="Disordered" evidence="1">
    <location>
        <begin position="477"/>
        <end position="508"/>
    </location>
</feature>
<sequence>MSTGCSIGEPYVLASYSLPTRNTSQPYIYASHEPDNDGEGAVTLAVQGDGLHVIDLSSLHPQSSKTLGPSTFFSTNAVSRIETSEDGQQVHAIYCVLESSADQAESENGRVICRWDRDVKGGDNMGSSQTQRTVMEDRVHSIFAPASLPSRLAVVSRTGDLSLLKSDLSSVRKATHTKNLEVLHASIFNRNERSFHVGHQISPAALISIVVGKCDGDLALQLSTVIPDEDAIKILDPISIPLPKEDIKDVREVSFSISGVLSVLMSSSKWCSFILESANGSPVLTPLTEPTLLNRTLFIPSTSSTSSHIPPRISAMTSSHVAMAVTSHSSPEIDLLVWDVRYSVVLASHKIHIPSNLTTESKHVTTSLTCTPTQCILILSSNTSTKSKSASQARSTAFIVPVVLPAESTISNAMGRRNATSKWLRQPDDDSSNITSDPHEDVVGRVRVALEQNVPERANEIFMEWIRLETEKLQAELEPPTGAPDDQGAPHGTRPDQSTKHHGKDKENVKPFMSHRLVSRLLHTILIPEASHANCPYSPKVVSYLLNRRLVSQGMLEGGVTTALQQRGDWDTLTEAIRFVPDITEDSLMSLLHSVFVAHKSKGQASENAMAVDQEATANVPPLSEFLTLCVQYKTSAASLRSAIKRQISSTEEIMDLLELLTTWVQKWSAKGPTLGFTEVPAQAPEGDTNTKKPKGKKSKWTFKRKAEGMPPLENIIVFLQVFIDTNFVLLLQDQRSRTFLQRLSKCLNPQIHITMDLEDLRGPLEPFVKAQTRAANPDEADSKASAERRSRQTLQEANAGVKPYQIEEIWL</sequence>
<dbReference type="GO" id="GO:0003723">
    <property type="term" value="F:RNA binding"/>
    <property type="evidence" value="ECO:0007669"/>
    <property type="project" value="TreeGrafter"/>
</dbReference>
<dbReference type="OrthoDB" id="4349954at2759"/>
<evidence type="ECO:0000256" key="1">
    <source>
        <dbReference type="SAM" id="MobiDB-lite"/>
    </source>
</evidence>
<gene>
    <name evidence="2" type="ORF">SISNIDRAFT_493095</name>
</gene>
<organism evidence="2 3">
    <name type="scientific">Sistotremastrum niveocremeum HHB9708</name>
    <dbReference type="NCBI Taxonomy" id="1314777"/>
    <lineage>
        <taxon>Eukaryota</taxon>
        <taxon>Fungi</taxon>
        <taxon>Dikarya</taxon>
        <taxon>Basidiomycota</taxon>
        <taxon>Agaricomycotina</taxon>
        <taxon>Agaricomycetes</taxon>
        <taxon>Sistotremastrales</taxon>
        <taxon>Sistotremastraceae</taxon>
        <taxon>Sertulicium</taxon>
        <taxon>Sertulicium niveocremeum</taxon>
    </lineage>
</organism>
<dbReference type="AlphaFoldDB" id="A0A164ZKB1"/>
<feature type="compositionally biased region" description="Basic and acidic residues" evidence="1">
    <location>
        <begin position="781"/>
        <end position="791"/>
    </location>
</feature>
<dbReference type="EMBL" id="KV419396">
    <property type="protein sequence ID" value="KZS97811.1"/>
    <property type="molecule type" value="Genomic_DNA"/>
</dbReference>
<evidence type="ECO:0000313" key="2">
    <source>
        <dbReference type="EMBL" id="KZS97811.1"/>
    </source>
</evidence>
<accession>A0A164ZKB1</accession>
<dbReference type="GO" id="GO:0005730">
    <property type="term" value="C:nucleolus"/>
    <property type="evidence" value="ECO:0007669"/>
    <property type="project" value="TreeGrafter"/>
</dbReference>
<keyword evidence="3" id="KW-1185">Reference proteome</keyword>
<feature type="region of interest" description="Disordered" evidence="1">
    <location>
        <begin position="676"/>
        <end position="700"/>
    </location>
</feature>
<proteinExistence type="predicted"/>
<dbReference type="InterPro" id="IPR042859">
    <property type="entry name" value="NOL11"/>
</dbReference>
<dbReference type="STRING" id="1314777.A0A164ZKB1"/>
<dbReference type="GO" id="GO:0030490">
    <property type="term" value="P:maturation of SSU-rRNA"/>
    <property type="evidence" value="ECO:0007669"/>
    <property type="project" value="InterPro"/>
</dbReference>
<name>A0A164ZKB1_9AGAM</name>
<feature type="region of interest" description="Disordered" evidence="1">
    <location>
        <begin position="773"/>
        <end position="799"/>
    </location>
</feature>
<dbReference type="PANTHER" id="PTHR15633">
    <property type="entry name" value="NUCLEOLAR PROTEIN 11"/>
    <property type="match status" value="1"/>
</dbReference>
<protein>
    <submittedName>
        <fullName evidence="2">Uncharacterized protein</fullName>
    </submittedName>
</protein>